<dbReference type="KEGG" id="dat:HRM2_38250"/>
<evidence type="ECO:0000256" key="3">
    <source>
        <dbReference type="ARBA" id="ARBA00012438"/>
    </source>
</evidence>
<evidence type="ECO:0000256" key="4">
    <source>
        <dbReference type="ARBA" id="ARBA00022475"/>
    </source>
</evidence>
<dbReference type="SMART" id="SM00388">
    <property type="entry name" value="HisKA"/>
    <property type="match status" value="1"/>
</dbReference>
<dbReference type="InterPro" id="IPR036097">
    <property type="entry name" value="HisK_dim/P_sf"/>
</dbReference>
<dbReference type="EC" id="2.7.13.3" evidence="3"/>
<evidence type="ECO:0000313" key="11">
    <source>
        <dbReference type="EMBL" id="ACN16883.1"/>
    </source>
</evidence>
<evidence type="ECO:0000259" key="10">
    <source>
        <dbReference type="PROSITE" id="PS50109"/>
    </source>
</evidence>
<evidence type="ECO:0000256" key="6">
    <source>
        <dbReference type="ARBA" id="ARBA00022692"/>
    </source>
</evidence>
<dbReference type="Gene3D" id="3.30.565.10">
    <property type="entry name" value="Histidine kinase-like ATPase, C-terminal domain"/>
    <property type="match status" value="1"/>
</dbReference>
<keyword evidence="11" id="KW-0808">Transferase</keyword>
<dbReference type="PANTHER" id="PTHR43065:SF42">
    <property type="entry name" value="TWO-COMPONENT SENSOR PPRA"/>
    <property type="match status" value="1"/>
</dbReference>
<comment type="catalytic activity">
    <reaction evidence="1">
        <text>ATP + protein L-histidine = ADP + protein N-phospho-L-histidine.</text>
        <dbReference type="EC" id="2.7.13.3"/>
    </reaction>
</comment>
<comment type="subcellular location">
    <subcellularLocation>
        <location evidence="2">Cell membrane</location>
        <topology evidence="2">Multi-pass membrane protein</topology>
    </subcellularLocation>
</comment>
<dbReference type="InterPro" id="IPR003594">
    <property type="entry name" value="HATPase_dom"/>
</dbReference>
<dbReference type="PROSITE" id="PS50109">
    <property type="entry name" value="HIS_KIN"/>
    <property type="match status" value="1"/>
</dbReference>
<evidence type="ECO:0000256" key="2">
    <source>
        <dbReference type="ARBA" id="ARBA00004651"/>
    </source>
</evidence>
<keyword evidence="4" id="KW-1003">Cell membrane</keyword>
<dbReference type="Gene3D" id="3.30.450.20">
    <property type="entry name" value="PAS domain"/>
    <property type="match status" value="2"/>
</dbReference>
<protein>
    <recommendedName>
        <fullName evidence="3">histidine kinase</fullName>
        <ecNumber evidence="3">2.7.13.3</ecNumber>
    </recommendedName>
</protein>
<name>C0QAV0_DESAH</name>
<gene>
    <name evidence="11" type="ordered locus">HRM2_38250</name>
</gene>
<evidence type="ECO:0000256" key="1">
    <source>
        <dbReference type="ARBA" id="ARBA00000085"/>
    </source>
</evidence>
<dbReference type="SMART" id="SM00387">
    <property type="entry name" value="HATPase_c"/>
    <property type="match status" value="1"/>
</dbReference>
<organism evidence="11 12">
    <name type="scientific">Desulforapulum autotrophicum (strain ATCC 43914 / DSM 3382 / VKM B-1955 / HRM2)</name>
    <name type="common">Desulfobacterium autotrophicum</name>
    <dbReference type="NCBI Taxonomy" id="177437"/>
    <lineage>
        <taxon>Bacteria</taxon>
        <taxon>Pseudomonadati</taxon>
        <taxon>Thermodesulfobacteriota</taxon>
        <taxon>Desulfobacteria</taxon>
        <taxon>Desulfobacterales</taxon>
        <taxon>Desulfobacteraceae</taxon>
        <taxon>Desulforapulum</taxon>
    </lineage>
</organism>
<dbReference type="Gene3D" id="1.10.287.130">
    <property type="match status" value="1"/>
</dbReference>
<evidence type="ECO:0000313" key="12">
    <source>
        <dbReference type="Proteomes" id="UP000000442"/>
    </source>
</evidence>
<proteinExistence type="predicted"/>
<dbReference type="PRINTS" id="PR00344">
    <property type="entry name" value="BCTRLSENSOR"/>
</dbReference>
<dbReference type="AlphaFoldDB" id="C0QAV0"/>
<dbReference type="RefSeq" id="WP_015905629.1">
    <property type="nucleotide sequence ID" value="NC_012108.1"/>
</dbReference>
<dbReference type="SUPFAM" id="SSF47384">
    <property type="entry name" value="Homodimeric domain of signal transducing histidine kinase"/>
    <property type="match status" value="1"/>
</dbReference>
<dbReference type="Proteomes" id="UP000000442">
    <property type="component" value="Chromosome"/>
</dbReference>
<dbReference type="HOGENOM" id="CLU_023166_1_0_7"/>
<dbReference type="CDD" id="cd18774">
    <property type="entry name" value="PDC2_HK_sensor"/>
    <property type="match status" value="1"/>
</dbReference>
<dbReference type="GO" id="GO:0005886">
    <property type="term" value="C:plasma membrane"/>
    <property type="evidence" value="ECO:0007669"/>
    <property type="project" value="UniProtKB-SubCell"/>
</dbReference>
<dbReference type="InterPro" id="IPR036890">
    <property type="entry name" value="HATPase_C_sf"/>
</dbReference>
<dbReference type="eggNOG" id="COG4191">
    <property type="taxonomic scope" value="Bacteria"/>
</dbReference>
<dbReference type="InterPro" id="IPR005467">
    <property type="entry name" value="His_kinase_dom"/>
</dbReference>
<dbReference type="STRING" id="177437.HRM2_38250"/>
<evidence type="ECO:0000256" key="7">
    <source>
        <dbReference type="ARBA" id="ARBA00022989"/>
    </source>
</evidence>
<keyword evidence="5" id="KW-0597">Phosphoprotein</keyword>
<evidence type="ECO:0000256" key="5">
    <source>
        <dbReference type="ARBA" id="ARBA00022553"/>
    </source>
</evidence>
<feature type="domain" description="Histidine kinase" evidence="10">
    <location>
        <begin position="334"/>
        <end position="557"/>
    </location>
</feature>
<feature type="transmembrane region" description="Helical" evidence="9">
    <location>
        <begin position="268"/>
        <end position="296"/>
    </location>
</feature>
<dbReference type="EMBL" id="CP001087">
    <property type="protein sequence ID" value="ACN16883.1"/>
    <property type="molecule type" value="Genomic_DNA"/>
</dbReference>
<dbReference type="PANTHER" id="PTHR43065">
    <property type="entry name" value="SENSOR HISTIDINE KINASE"/>
    <property type="match status" value="1"/>
</dbReference>
<keyword evidence="7 9" id="KW-1133">Transmembrane helix</keyword>
<dbReference type="GO" id="GO:0000155">
    <property type="term" value="F:phosphorelay sensor kinase activity"/>
    <property type="evidence" value="ECO:0007669"/>
    <property type="project" value="InterPro"/>
</dbReference>
<evidence type="ECO:0000256" key="8">
    <source>
        <dbReference type="ARBA" id="ARBA00023136"/>
    </source>
</evidence>
<keyword evidence="6 9" id="KW-0812">Transmembrane</keyword>
<dbReference type="Pfam" id="PF02518">
    <property type="entry name" value="HATPase_c"/>
    <property type="match status" value="1"/>
</dbReference>
<feature type="transmembrane region" description="Helical" evidence="9">
    <location>
        <begin position="12"/>
        <end position="37"/>
    </location>
</feature>
<keyword evidence="12" id="KW-1185">Reference proteome</keyword>
<accession>C0QAV0</accession>
<dbReference type="InterPro" id="IPR033479">
    <property type="entry name" value="dCache_1"/>
</dbReference>
<dbReference type="Pfam" id="PF02743">
    <property type="entry name" value="dCache_1"/>
    <property type="match status" value="1"/>
</dbReference>
<dbReference type="InterPro" id="IPR004358">
    <property type="entry name" value="Sig_transdc_His_kin-like_C"/>
</dbReference>
<sequence length="565" mass="63160">MKQDKPNTIKRMLVFRLLMLPMVVLLLVCATIAFYLINYSGNQIKNELMRTAADHRNLIDCFFAEKKATLKFIIESNTLASMSDNTFLKKLLKNLQTESKAFVDLGVFDENGNHLAYAGPYDLAGKNYGDTPWFKGLRDKGVYISDEFMGFRNVPHFIIAVKRMDNSRTWYVRATIDTYFFNDLVENIRIGKTGEAYIVNSNGIFQTRRRSGGRLMEQDTEFNLYTTAKHAAASFCAGGRFNLEHLYAAVPLKQKNWTLVVRQATTDAFAPIAISALISFLIIAGGGAAVAVTGYIMASNMANRLKIADVEKREMTTQLIIAGKLAEVGEMSTGIAHEINNPLQIMKAELAMIEELFMDLVPLMDKGAEEIMAQVKDSFDQIGIQIQRCATITRGLLNFARKTDHKLTPVKIQTLLPQIVQMVDHRARVEDIRIVQEMDPDLPEIMSDANQLQQVFLNLLNNSIYALEQRSQGEIRINAVKNSADIIIRFSDNGCGFSRETMEKAFLPFFTTKPVGKGTGLGLSTVYGIIKGLGGEITLTSELNQGSTFTIRLPLNVKDQSHETA</sequence>
<dbReference type="InterPro" id="IPR003661">
    <property type="entry name" value="HisK_dim/P_dom"/>
</dbReference>
<keyword evidence="11" id="KW-0418">Kinase</keyword>
<dbReference type="SUPFAM" id="SSF55874">
    <property type="entry name" value="ATPase domain of HSP90 chaperone/DNA topoisomerase II/histidine kinase"/>
    <property type="match status" value="1"/>
</dbReference>
<keyword evidence="8 9" id="KW-0472">Membrane</keyword>
<reference evidence="11 12" key="1">
    <citation type="journal article" date="2009" name="Environ. Microbiol.">
        <title>Genome sequence of Desulfobacterium autotrophicum HRM2, a marine sulfate reducer oxidizing organic carbon completely to carbon dioxide.</title>
        <authorList>
            <person name="Strittmatter A.W."/>
            <person name="Liesegang H."/>
            <person name="Rabus R."/>
            <person name="Decker I."/>
            <person name="Amann J."/>
            <person name="Andres S."/>
            <person name="Henne A."/>
            <person name="Fricke W.F."/>
            <person name="Martinez-Arias R."/>
            <person name="Bartels D."/>
            <person name="Goesmann A."/>
            <person name="Krause L."/>
            <person name="Puehler A."/>
            <person name="Klenk H.P."/>
            <person name="Richter M."/>
            <person name="Schuler M."/>
            <person name="Gloeckner F.O."/>
            <person name="Meyerdierks A."/>
            <person name="Gottschalk G."/>
            <person name="Amann R."/>
        </authorList>
    </citation>
    <scope>NUCLEOTIDE SEQUENCE [LARGE SCALE GENOMIC DNA]</scope>
    <source>
        <strain evidence="12">ATCC 43914 / DSM 3382 / HRM2</strain>
    </source>
</reference>
<evidence type="ECO:0000256" key="9">
    <source>
        <dbReference type="SAM" id="Phobius"/>
    </source>
</evidence>
<dbReference type="CDD" id="cd00082">
    <property type="entry name" value="HisKA"/>
    <property type="match status" value="1"/>
</dbReference>